<sequence>MTERRIEQRWQEIKDWEETYFTAESSDFTKSYHKWTELLINQLGEKRKQKWLAKVDDCLFHLQAWSQHSRSHEENRRRMIQYARIFDANIATISDLRQLSLEQLDYLAEQLMAKQRLLAFGQGGLTGMGGIFLLSLDLPAMAFIQLRSLQQLAEVYGYDSRKPVEMVYILKLLYVATLPKSYQKAEWDKLLAEVGQQADDVFYQGEDAIFQQKWFDQLLAQVAKSFMIAMLRKKTVQGVPLVGMAVGAGLNYRFTQQVIEVGQRFYQMRRLLQ</sequence>
<dbReference type="InterPro" id="IPR024787">
    <property type="entry name" value="EcsC"/>
</dbReference>
<reference evidence="2" key="1">
    <citation type="submission" date="2022-05" db="EMBL/GenBank/DDBJ databases">
        <title>Comparative Genomics of Spacecraft Associated Microbes.</title>
        <authorList>
            <person name="Tran M.T."/>
            <person name="Wright A."/>
            <person name="Seuylemezian A."/>
            <person name="Eisen J."/>
            <person name="Coil D."/>
        </authorList>
    </citation>
    <scope>NUCLEOTIDE SEQUENCE</scope>
    <source>
        <strain evidence="2">214.1.1</strain>
    </source>
</reference>
<comment type="caution">
    <text evidence="2">The sequence shown here is derived from an EMBL/GenBank/DDBJ whole genome shotgun (WGS) entry which is preliminary data.</text>
</comment>
<dbReference type="AlphaFoldDB" id="A0A9X2IPA1"/>
<evidence type="ECO:0000256" key="1">
    <source>
        <dbReference type="SAM" id="Phobius"/>
    </source>
</evidence>
<dbReference type="EMBL" id="JAMBOL010000011">
    <property type="protein sequence ID" value="MCM3715025.1"/>
    <property type="molecule type" value="Genomic_DNA"/>
</dbReference>
<feature type="transmembrane region" description="Helical" evidence="1">
    <location>
        <begin position="117"/>
        <end position="136"/>
    </location>
</feature>
<accession>A0A9X2IPA1</accession>
<dbReference type="RefSeq" id="WP_251223791.1">
    <property type="nucleotide sequence ID" value="NZ_JAMBOL010000011.1"/>
</dbReference>
<organism evidence="2 3">
    <name type="scientific">Halalkalibacter oceani</name>
    <dbReference type="NCBI Taxonomy" id="1653776"/>
    <lineage>
        <taxon>Bacteria</taxon>
        <taxon>Bacillati</taxon>
        <taxon>Bacillota</taxon>
        <taxon>Bacilli</taxon>
        <taxon>Bacillales</taxon>
        <taxon>Bacillaceae</taxon>
        <taxon>Halalkalibacter</taxon>
    </lineage>
</organism>
<gene>
    <name evidence="2" type="ORF">M3202_13125</name>
</gene>
<protein>
    <submittedName>
        <fullName evidence="2">EcsC family protein</fullName>
    </submittedName>
</protein>
<dbReference type="PANTHER" id="PTHR41260">
    <property type="entry name" value="PROTEIN ECSC"/>
    <property type="match status" value="1"/>
</dbReference>
<evidence type="ECO:0000313" key="3">
    <source>
        <dbReference type="Proteomes" id="UP001139179"/>
    </source>
</evidence>
<dbReference type="PANTHER" id="PTHR41260:SF1">
    <property type="entry name" value="PROTEIN ECSC"/>
    <property type="match status" value="1"/>
</dbReference>
<dbReference type="Pfam" id="PF12787">
    <property type="entry name" value="EcsC"/>
    <property type="match status" value="1"/>
</dbReference>
<proteinExistence type="predicted"/>
<keyword evidence="3" id="KW-1185">Reference proteome</keyword>
<evidence type="ECO:0000313" key="2">
    <source>
        <dbReference type="EMBL" id="MCM3715025.1"/>
    </source>
</evidence>
<dbReference type="Proteomes" id="UP001139179">
    <property type="component" value="Unassembled WGS sequence"/>
</dbReference>
<keyword evidence="1" id="KW-0812">Transmembrane</keyword>
<keyword evidence="1" id="KW-0472">Membrane</keyword>
<keyword evidence="1" id="KW-1133">Transmembrane helix</keyword>
<name>A0A9X2IPA1_9BACI</name>